<dbReference type="InterPro" id="IPR018060">
    <property type="entry name" value="HTH_AraC"/>
</dbReference>
<evidence type="ECO:0000256" key="1">
    <source>
        <dbReference type="ARBA" id="ARBA00023015"/>
    </source>
</evidence>
<dbReference type="PRINTS" id="PR00032">
    <property type="entry name" value="HTHARAC"/>
</dbReference>
<dbReference type="GO" id="GO:0003700">
    <property type="term" value="F:DNA-binding transcription factor activity"/>
    <property type="evidence" value="ECO:0007669"/>
    <property type="project" value="InterPro"/>
</dbReference>
<evidence type="ECO:0000313" key="6">
    <source>
        <dbReference type="Proteomes" id="UP000199421"/>
    </source>
</evidence>
<protein>
    <submittedName>
        <fullName evidence="5">AraC-type DNA-binding protein</fullName>
    </submittedName>
</protein>
<reference evidence="6" key="1">
    <citation type="submission" date="2016-10" db="EMBL/GenBank/DDBJ databases">
        <authorList>
            <person name="Varghese N."/>
            <person name="Submissions S."/>
        </authorList>
    </citation>
    <scope>NUCLEOTIDE SEQUENCE [LARGE SCALE GENOMIC DNA]</scope>
    <source>
        <strain evidence="6">DSM 18733</strain>
    </source>
</reference>
<dbReference type="SUPFAM" id="SSF46689">
    <property type="entry name" value="Homeodomain-like"/>
    <property type="match status" value="1"/>
</dbReference>
<dbReference type="SUPFAM" id="SSF51215">
    <property type="entry name" value="Regulatory protein AraC"/>
    <property type="match status" value="1"/>
</dbReference>
<dbReference type="Pfam" id="PF12833">
    <property type="entry name" value="HTH_18"/>
    <property type="match status" value="1"/>
</dbReference>
<dbReference type="AlphaFoldDB" id="A0A1H7IXU6"/>
<gene>
    <name evidence="5" type="ORF">SAMN05661044_00864</name>
</gene>
<dbReference type="PROSITE" id="PS01124">
    <property type="entry name" value="HTH_ARAC_FAMILY_2"/>
    <property type="match status" value="1"/>
</dbReference>
<evidence type="ECO:0000256" key="2">
    <source>
        <dbReference type="ARBA" id="ARBA00023125"/>
    </source>
</evidence>
<evidence type="ECO:0000256" key="3">
    <source>
        <dbReference type="ARBA" id="ARBA00023163"/>
    </source>
</evidence>
<dbReference type="Pfam" id="PF02311">
    <property type="entry name" value="AraC_binding"/>
    <property type="match status" value="1"/>
</dbReference>
<keyword evidence="2 5" id="KW-0238">DNA-binding</keyword>
<organism evidence="5 6">
    <name type="scientific">Olivibacter domesticus</name>
    <name type="common">Pseudosphingobacterium domesticum</name>
    <dbReference type="NCBI Taxonomy" id="407022"/>
    <lineage>
        <taxon>Bacteria</taxon>
        <taxon>Pseudomonadati</taxon>
        <taxon>Bacteroidota</taxon>
        <taxon>Sphingobacteriia</taxon>
        <taxon>Sphingobacteriales</taxon>
        <taxon>Sphingobacteriaceae</taxon>
        <taxon>Olivibacter</taxon>
    </lineage>
</organism>
<dbReference type="EMBL" id="FOAF01000001">
    <property type="protein sequence ID" value="SEK67269.1"/>
    <property type="molecule type" value="Genomic_DNA"/>
</dbReference>
<keyword evidence="3" id="KW-0804">Transcription</keyword>
<dbReference type="SMART" id="SM00342">
    <property type="entry name" value="HTH_ARAC"/>
    <property type="match status" value="1"/>
</dbReference>
<feature type="domain" description="HTH araC/xylS-type" evidence="4">
    <location>
        <begin position="192"/>
        <end position="290"/>
    </location>
</feature>
<dbReference type="STRING" id="407022.SAMN05661044_00864"/>
<evidence type="ECO:0000313" key="5">
    <source>
        <dbReference type="EMBL" id="SEK67269.1"/>
    </source>
</evidence>
<dbReference type="InterPro" id="IPR020449">
    <property type="entry name" value="Tscrpt_reg_AraC-type_HTH"/>
</dbReference>
<dbReference type="PANTHER" id="PTHR43280">
    <property type="entry name" value="ARAC-FAMILY TRANSCRIPTIONAL REGULATOR"/>
    <property type="match status" value="1"/>
</dbReference>
<keyword evidence="6" id="KW-1185">Reference proteome</keyword>
<evidence type="ECO:0000259" key="4">
    <source>
        <dbReference type="PROSITE" id="PS01124"/>
    </source>
</evidence>
<dbReference type="InterPro" id="IPR009057">
    <property type="entry name" value="Homeodomain-like_sf"/>
</dbReference>
<dbReference type="Proteomes" id="UP000199421">
    <property type="component" value="Unassembled WGS sequence"/>
</dbReference>
<name>A0A1H7IXU6_OLID1</name>
<keyword evidence="1" id="KW-0805">Transcription regulation</keyword>
<dbReference type="InterPro" id="IPR037923">
    <property type="entry name" value="HTH-like"/>
</dbReference>
<dbReference type="InterPro" id="IPR003313">
    <property type="entry name" value="AraC-bd"/>
</dbReference>
<proteinExistence type="predicted"/>
<sequence length="292" mass="34244">MFTNICDTNMAKLHSLPIQILLAKDFLRIERLRTDYHYLSTVPHRHDHYELLWITSGKGFHYINFKPYPFIQNRVYLLQEGQMHLIPEFERDGWIILISEHLIHQFFAMHPTEEGSGLFDPFGTDPFLDLDDHTSLFFNNCLSLLQAELASGYPSKNVLFHLLSIMLLKINGQHLKAYGKEPLIQRDKEVLLKLRRLINQHYRKEHNTDFYVQKLGINVKTVNHICQKLVQRSVHDLIQDKLLTEAKMLLLTSGINMKEIAFKLGFSDPAYFGRFFKKLTKLTPANYRSDNS</sequence>
<dbReference type="GO" id="GO:0043565">
    <property type="term" value="F:sequence-specific DNA binding"/>
    <property type="evidence" value="ECO:0007669"/>
    <property type="project" value="InterPro"/>
</dbReference>
<dbReference type="PANTHER" id="PTHR43280:SF32">
    <property type="entry name" value="TRANSCRIPTIONAL REGULATORY PROTEIN"/>
    <property type="match status" value="1"/>
</dbReference>
<accession>A0A1H7IXU6</accession>
<dbReference type="Gene3D" id="1.10.10.60">
    <property type="entry name" value="Homeodomain-like"/>
    <property type="match status" value="1"/>
</dbReference>